<dbReference type="SUPFAM" id="SSF52540">
    <property type="entry name" value="P-loop containing nucleoside triphosphate hydrolases"/>
    <property type="match status" value="1"/>
</dbReference>
<reference evidence="5" key="2">
    <citation type="submission" date="2021-04" db="EMBL/GenBank/DDBJ databases">
        <authorList>
            <person name="Gilroy R."/>
        </authorList>
    </citation>
    <scope>NUCLEOTIDE SEQUENCE</scope>
    <source>
        <strain evidence="5">CHK32-1732</strain>
    </source>
</reference>
<dbReference type="EMBL" id="DXGC01000117">
    <property type="protein sequence ID" value="HIW92662.1"/>
    <property type="molecule type" value="Genomic_DNA"/>
</dbReference>
<comment type="caution">
    <text evidence="5">The sequence shown here is derived from an EMBL/GenBank/DDBJ whole genome shotgun (WGS) entry which is preliminary data.</text>
</comment>
<dbReference type="Gene3D" id="3.40.50.300">
    <property type="entry name" value="P-loop containing nucleotide triphosphate hydrolases"/>
    <property type="match status" value="1"/>
</dbReference>
<gene>
    <name evidence="5" type="ORF">H9870_13500</name>
</gene>
<dbReference type="GO" id="GO:0005886">
    <property type="term" value="C:plasma membrane"/>
    <property type="evidence" value="ECO:0007669"/>
    <property type="project" value="TreeGrafter"/>
</dbReference>
<dbReference type="Proteomes" id="UP000824190">
    <property type="component" value="Unassembled WGS sequence"/>
</dbReference>
<evidence type="ECO:0000313" key="5">
    <source>
        <dbReference type="EMBL" id="HIW92662.1"/>
    </source>
</evidence>
<dbReference type="PROSITE" id="PS00211">
    <property type="entry name" value="ABC_TRANSPORTER_1"/>
    <property type="match status" value="1"/>
</dbReference>
<evidence type="ECO:0000256" key="1">
    <source>
        <dbReference type="ARBA" id="ARBA00022448"/>
    </source>
</evidence>
<reference evidence="5" key="1">
    <citation type="journal article" date="2021" name="PeerJ">
        <title>Extensive microbial diversity within the chicken gut microbiome revealed by metagenomics and culture.</title>
        <authorList>
            <person name="Gilroy R."/>
            <person name="Ravi A."/>
            <person name="Getino M."/>
            <person name="Pursley I."/>
            <person name="Horton D.L."/>
            <person name="Alikhan N.F."/>
            <person name="Baker D."/>
            <person name="Gharbi K."/>
            <person name="Hall N."/>
            <person name="Watson M."/>
            <person name="Adriaenssens E.M."/>
            <person name="Foster-Nyarko E."/>
            <person name="Jarju S."/>
            <person name="Secka A."/>
            <person name="Antonio M."/>
            <person name="Oren A."/>
            <person name="Chaudhuri R.R."/>
            <person name="La Ragione R."/>
            <person name="Hildebrand F."/>
            <person name="Pallen M.J."/>
        </authorList>
    </citation>
    <scope>NUCLEOTIDE SEQUENCE</scope>
    <source>
        <strain evidence="5">CHK32-1732</strain>
    </source>
</reference>
<sequence length="243" mass="25858">MSTSNSEHPVLDLDNVSVTFPDGDQRVTALDAVSVTAHPGTVTAVVGESGCGKSTLLSVAAAMTVPDSGTVQVDGVDLSPASGADEATRTRVRRDHTGMVFQSPNLFGSLRVREQLLIADHIRGHRPDAATKKHADALLERVGLSGYGHRRVHQLSGGQRQRVNIARALMGSPRLLLADEPTSALDAELSRSIVELLRDLTDEFGLAMVLVTHDRRQLELADEVVTLHDGRVVPAAGSIANKS</sequence>
<dbReference type="PANTHER" id="PTHR24220">
    <property type="entry name" value="IMPORT ATP-BINDING PROTEIN"/>
    <property type="match status" value="1"/>
</dbReference>
<name>A0A9D1RTT5_9CORY</name>
<proteinExistence type="predicted"/>
<dbReference type="InterPro" id="IPR003593">
    <property type="entry name" value="AAA+_ATPase"/>
</dbReference>
<dbReference type="GO" id="GO:0005524">
    <property type="term" value="F:ATP binding"/>
    <property type="evidence" value="ECO:0007669"/>
    <property type="project" value="UniProtKB-KW"/>
</dbReference>
<evidence type="ECO:0000313" key="6">
    <source>
        <dbReference type="Proteomes" id="UP000824190"/>
    </source>
</evidence>
<keyword evidence="2" id="KW-0547">Nucleotide-binding</keyword>
<dbReference type="PROSITE" id="PS50893">
    <property type="entry name" value="ABC_TRANSPORTER_2"/>
    <property type="match status" value="1"/>
</dbReference>
<dbReference type="InterPro" id="IPR015854">
    <property type="entry name" value="ABC_transpr_LolD-like"/>
</dbReference>
<protein>
    <submittedName>
        <fullName evidence="5">ABC transporter ATP-binding protein</fullName>
    </submittedName>
</protein>
<evidence type="ECO:0000256" key="3">
    <source>
        <dbReference type="ARBA" id="ARBA00022840"/>
    </source>
</evidence>
<dbReference type="SMART" id="SM00382">
    <property type="entry name" value="AAA"/>
    <property type="match status" value="1"/>
</dbReference>
<dbReference type="CDD" id="cd03255">
    <property type="entry name" value="ABC_MJ0796_LolCDE_FtsE"/>
    <property type="match status" value="1"/>
</dbReference>
<keyword evidence="3 5" id="KW-0067">ATP-binding</keyword>
<accession>A0A9D1RTT5</accession>
<dbReference type="GO" id="GO:0022857">
    <property type="term" value="F:transmembrane transporter activity"/>
    <property type="evidence" value="ECO:0007669"/>
    <property type="project" value="TreeGrafter"/>
</dbReference>
<dbReference type="InterPro" id="IPR017871">
    <property type="entry name" value="ABC_transporter-like_CS"/>
</dbReference>
<dbReference type="GO" id="GO:0016887">
    <property type="term" value="F:ATP hydrolysis activity"/>
    <property type="evidence" value="ECO:0007669"/>
    <property type="project" value="InterPro"/>
</dbReference>
<keyword evidence="1" id="KW-0813">Transport</keyword>
<evidence type="ECO:0000256" key="2">
    <source>
        <dbReference type="ARBA" id="ARBA00022741"/>
    </source>
</evidence>
<evidence type="ECO:0000259" key="4">
    <source>
        <dbReference type="PROSITE" id="PS50893"/>
    </source>
</evidence>
<organism evidence="5 6">
    <name type="scientific">Candidatus Corynebacterium avicola</name>
    <dbReference type="NCBI Taxonomy" id="2838527"/>
    <lineage>
        <taxon>Bacteria</taxon>
        <taxon>Bacillati</taxon>
        <taxon>Actinomycetota</taxon>
        <taxon>Actinomycetes</taxon>
        <taxon>Mycobacteriales</taxon>
        <taxon>Corynebacteriaceae</taxon>
        <taxon>Corynebacterium</taxon>
    </lineage>
</organism>
<dbReference type="AlphaFoldDB" id="A0A9D1RTT5"/>
<dbReference type="Pfam" id="PF00005">
    <property type="entry name" value="ABC_tran"/>
    <property type="match status" value="1"/>
</dbReference>
<feature type="domain" description="ABC transporter" evidence="4">
    <location>
        <begin position="11"/>
        <end position="239"/>
    </location>
</feature>
<dbReference type="PANTHER" id="PTHR24220:SF685">
    <property type="entry name" value="ABC TRANSPORTER RELATED"/>
    <property type="match status" value="1"/>
</dbReference>
<dbReference type="InterPro" id="IPR017911">
    <property type="entry name" value="MacB-like_ATP-bd"/>
</dbReference>
<dbReference type="InterPro" id="IPR003439">
    <property type="entry name" value="ABC_transporter-like_ATP-bd"/>
</dbReference>
<dbReference type="InterPro" id="IPR027417">
    <property type="entry name" value="P-loop_NTPase"/>
</dbReference>